<dbReference type="InterPro" id="IPR032377">
    <property type="entry name" value="STAR_dimer"/>
</dbReference>
<dbReference type="AlphaFoldDB" id="A0AAV5W2A2"/>
<reference evidence="2" key="1">
    <citation type="submission" date="2023-10" db="EMBL/GenBank/DDBJ databases">
        <title>Genome assembly of Pristionchus species.</title>
        <authorList>
            <person name="Yoshida K."/>
            <person name="Sommer R.J."/>
        </authorList>
    </citation>
    <scope>NUCLEOTIDE SEQUENCE</scope>
    <source>
        <strain evidence="2">RS5133</strain>
    </source>
</reference>
<organism evidence="2 3">
    <name type="scientific">Pristionchus fissidentatus</name>
    <dbReference type="NCBI Taxonomy" id="1538716"/>
    <lineage>
        <taxon>Eukaryota</taxon>
        <taxon>Metazoa</taxon>
        <taxon>Ecdysozoa</taxon>
        <taxon>Nematoda</taxon>
        <taxon>Chromadorea</taxon>
        <taxon>Rhabditida</taxon>
        <taxon>Rhabditina</taxon>
        <taxon>Diplogasteromorpha</taxon>
        <taxon>Diplogasteroidea</taxon>
        <taxon>Neodiplogasteridae</taxon>
        <taxon>Pristionchus</taxon>
    </lineage>
</organism>
<feature type="non-terminal residue" evidence="2">
    <location>
        <position position="1"/>
    </location>
</feature>
<evidence type="ECO:0000313" key="2">
    <source>
        <dbReference type="EMBL" id="GMT25957.1"/>
    </source>
</evidence>
<dbReference type="InterPro" id="IPR036612">
    <property type="entry name" value="KH_dom_type_1_sf"/>
</dbReference>
<dbReference type="GO" id="GO:0003723">
    <property type="term" value="F:RNA binding"/>
    <property type="evidence" value="ECO:0007669"/>
    <property type="project" value="InterPro"/>
</dbReference>
<sequence>PPLAYREFNSSPSVNATREYLDQLFCDKNELCQSPAAFRHVTRLIDSEISRVVDQISSSIAATAVNARGDSESQLAAGAAVDGSAKVVLQEKIFVPVDKYPR</sequence>
<feature type="domain" description="STAR protein homodimerisation region" evidence="1">
    <location>
        <begin position="17"/>
        <end position="53"/>
    </location>
</feature>
<evidence type="ECO:0000259" key="1">
    <source>
        <dbReference type="Pfam" id="PF16544"/>
    </source>
</evidence>
<gene>
    <name evidence="2" type="ORF">PFISCL1PPCAC_17254</name>
</gene>
<protein>
    <recommendedName>
        <fullName evidence="1">STAR protein homodimerisation region domain-containing protein</fullName>
    </recommendedName>
</protein>
<dbReference type="EMBL" id="BTSY01000004">
    <property type="protein sequence ID" value="GMT25957.1"/>
    <property type="molecule type" value="Genomic_DNA"/>
</dbReference>
<dbReference type="Gene3D" id="3.30.1370.10">
    <property type="entry name" value="K Homology domain, type 1"/>
    <property type="match status" value="1"/>
</dbReference>
<accession>A0AAV5W2A2</accession>
<dbReference type="Proteomes" id="UP001432322">
    <property type="component" value="Unassembled WGS sequence"/>
</dbReference>
<feature type="non-terminal residue" evidence="2">
    <location>
        <position position="102"/>
    </location>
</feature>
<comment type="caution">
    <text evidence="2">The sequence shown here is derived from an EMBL/GenBank/DDBJ whole genome shotgun (WGS) entry which is preliminary data.</text>
</comment>
<dbReference type="Pfam" id="PF16544">
    <property type="entry name" value="STAR_dimer"/>
    <property type="match status" value="1"/>
</dbReference>
<keyword evidence="3" id="KW-1185">Reference proteome</keyword>
<evidence type="ECO:0000313" key="3">
    <source>
        <dbReference type="Proteomes" id="UP001432322"/>
    </source>
</evidence>
<name>A0AAV5W2A2_9BILA</name>
<proteinExistence type="predicted"/>